<dbReference type="EMBL" id="UXAW01000084">
    <property type="protein sequence ID" value="VDC31438.1"/>
    <property type="molecule type" value="Genomic_DNA"/>
</dbReference>
<dbReference type="Proteomes" id="UP000277498">
    <property type="component" value="Unassembled WGS sequence"/>
</dbReference>
<organism evidence="1 2">
    <name type="scientific">Pseudogemmobacter humi</name>
    <dbReference type="NCBI Taxonomy" id="2483812"/>
    <lineage>
        <taxon>Bacteria</taxon>
        <taxon>Pseudomonadati</taxon>
        <taxon>Pseudomonadota</taxon>
        <taxon>Alphaproteobacteria</taxon>
        <taxon>Rhodobacterales</taxon>
        <taxon>Paracoccaceae</taxon>
        <taxon>Pseudogemmobacter</taxon>
    </lineage>
</organism>
<dbReference type="OrthoDB" id="7916272at2"/>
<keyword evidence="2" id="KW-1185">Reference proteome</keyword>
<reference evidence="1 2" key="1">
    <citation type="submission" date="2018-11" db="EMBL/GenBank/DDBJ databases">
        <authorList>
            <person name="Criscuolo A."/>
        </authorList>
    </citation>
    <scope>NUCLEOTIDE SEQUENCE [LARGE SCALE GENOMIC DNA]</scope>
    <source>
        <strain evidence="1">ACIP111625</strain>
    </source>
</reference>
<proteinExistence type="predicted"/>
<sequence>MADPFQFHSRGLDSPAQYHAAIVPSDSADLPVIPRALYCQTAGAVAIRDRAGVDMIYTVDAGQILPFGPQRVLAAGTTATVVGWW</sequence>
<accession>A0A3P5XAA8</accession>
<gene>
    <name evidence="1" type="ORF">XINFAN_02892</name>
</gene>
<evidence type="ECO:0000313" key="1">
    <source>
        <dbReference type="EMBL" id="VDC31438.1"/>
    </source>
</evidence>
<dbReference type="AlphaFoldDB" id="A0A3P5XAA8"/>
<dbReference type="RefSeq" id="WP_124087620.1">
    <property type="nucleotide sequence ID" value="NZ_UXAW01000084.1"/>
</dbReference>
<name>A0A3P5XAA8_9RHOB</name>
<protein>
    <submittedName>
        <fullName evidence="1">Uncharacterized protein</fullName>
    </submittedName>
</protein>
<evidence type="ECO:0000313" key="2">
    <source>
        <dbReference type="Proteomes" id="UP000277498"/>
    </source>
</evidence>